<proteinExistence type="predicted"/>
<keyword evidence="3" id="KW-1185">Reference proteome</keyword>
<dbReference type="Proteomes" id="UP000044136">
    <property type="component" value="Unassembled WGS sequence"/>
</dbReference>
<dbReference type="EMBL" id="CCSE01000001">
    <property type="protein sequence ID" value="CDZ99013.1"/>
    <property type="molecule type" value="Genomic_DNA"/>
</dbReference>
<dbReference type="STRING" id="1461582.BN1048_00132"/>
<evidence type="ECO:0000313" key="3">
    <source>
        <dbReference type="Proteomes" id="UP000044136"/>
    </source>
</evidence>
<keyword evidence="1" id="KW-0812">Transmembrane</keyword>
<accession>A0A078LUZ8</accession>
<keyword evidence="1" id="KW-0472">Membrane</keyword>
<feature type="transmembrane region" description="Helical" evidence="1">
    <location>
        <begin position="89"/>
        <end position="114"/>
    </location>
</feature>
<name>A0A078LUZ8_9STAP</name>
<feature type="transmembrane region" description="Helical" evidence="1">
    <location>
        <begin position="59"/>
        <end position="77"/>
    </location>
</feature>
<dbReference type="AlphaFoldDB" id="A0A078LUZ8"/>
<protein>
    <submittedName>
        <fullName evidence="2">Uncharacterized protein</fullName>
    </submittedName>
</protein>
<keyword evidence="1" id="KW-1133">Transmembrane helix</keyword>
<evidence type="ECO:0000313" key="2">
    <source>
        <dbReference type="EMBL" id="CDZ99013.1"/>
    </source>
</evidence>
<reference evidence="2 3" key="1">
    <citation type="submission" date="2014-07" db="EMBL/GenBank/DDBJ databases">
        <authorList>
            <person name="Urmite Genomes Urmite Genomes"/>
        </authorList>
    </citation>
    <scope>NUCLEOTIDE SEQUENCE [LARGE SCALE GENOMIC DNA]</scope>
    <source>
        <strain evidence="2 3">13MG44_air</strain>
    </source>
</reference>
<dbReference type="HOGENOM" id="CLU_1956657_0_0_9"/>
<sequence>MPVNLKLNGKIVSSLYINQGKSIPVTEGTSQLEYTQPLDRSHQIQVRPGDTVILKETKFGMFSNLFFFLTVIYYIAMGQEIFQNGFLNNFSAVSVIALILLTMVVILGITTLFFNQYKFVIENNSSEE</sequence>
<organism evidence="2 3">
    <name type="scientific">Jeotgalicoccus saudimassiliensis</name>
    <dbReference type="NCBI Taxonomy" id="1461582"/>
    <lineage>
        <taxon>Bacteria</taxon>
        <taxon>Bacillati</taxon>
        <taxon>Bacillota</taxon>
        <taxon>Bacilli</taxon>
        <taxon>Bacillales</taxon>
        <taxon>Staphylococcaceae</taxon>
        <taxon>Jeotgalicoccus</taxon>
    </lineage>
</organism>
<gene>
    <name evidence="2" type="ORF">BN1048_00132</name>
</gene>
<evidence type="ECO:0000256" key="1">
    <source>
        <dbReference type="SAM" id="Phobius"/>
    </source>
</evidence>